<name>A3NVG1_BURP0</name>
<dbReference type="KEGG" id="bpl:BURPS1106A_2067"/>
<sequence length="68" mass="8087">MAARPQTLLDWVKRDKLDRGKRDGVRTAERERIKALEREAKELRRTDEILELASAFFTQAKLDRRFKS</sequence>
<dbReference type="EMBL" id="CP000572">
    <property type="protein sequence ID" value="ABN90569.1"/>
    <property type="molecule type" value="Genomic_DNA"/>
</dbReference>
<gene>
    <name evidence="2" type="ordered locus">BURPS1106A_2067</name>
</gene>
<evidence type="ECO:0000313" key="2">
    <source>
        <dbReference type="EMBL" id="ABN90569.1"/>
    </source>
</evidence>
<keyword evidence="1" id="KW-0175">Coiled coil</keyword>
<feature type="coiled-coil region" evidence="1">
    <location>
        <begin position="26"/>
        <end position="53"/>
    </location>
</feature>
<dbReference type="Proteomes" id="UP000006738">
    <property type="component" value="Chromosome I"/>
</dbReference>
<protein>
    <submittedName>
        <fullName evidence="2">Transposase, frameshift</fullName>
    </submittedName>
</protein>
<reference evidence="2 3" key="1">
    <citation type="submission" date="2007-02" db="EMBL/GenBank/DDBJ databases">
        <authorList>
            <person name="DeShazer D."/>
            <person name="Woods D.E."/>
            <person name="Nierman W.C."/>
        </authorList>
    </citation>
    <scope>NUCLEOTIDE SEQUENCE [LARGE SCALE GENOMIC DNA]</scope>
    <source>
        <strain evidence="2 3">1106a</strain>
    </source>
</reference>
<organism evidence="2 3">
    <name type="scientific">Burkholderia pseudomallei (strain 1106a)</name>
    <dbReference type="NCBI Taxonomy" id="357348"/>
    <lineage>
        <taxon>Bacteria</taxon>
        <taxon>Pseudomonadati</taxon>
        <taxon>Pseudomonadota</taxon>
        <taxon>Betaproteobacteria</taxon>
        <taxon>Burkholderiales</taxon>
        <taxon>Burkholderiaceae</taxon>
        <taxon>Burkholderia</taxon>
        <taxon>pseudomallei group</taxon>
    </lineage>
</organism>
<proteinExistence type="predicted"/>
<accession>A3NVG1</accession>
<dbReference type="HOGENOM" id="CLU_027402_33_6_4"/>
<evidence type="ECO:0000313" key="3">
    <source>
        <dbReference type="Proteomes" id="UP000006738"/>
    </source>
</evidence>
<evidence type="ECO:0000256" key="1">
    <source>
        <dbReference type="SAM" id="Coils"/>
    </source>
</evidence>
<dbReference type="AlphaFoldDB" id="A3NVG1"/>